<reference evidence="1 2" key="1">
    <citation type="journal article" date="2020" name="Mol. Biol. Evol.">
        <title>Distinct Expression and Methylation Patterns for Genes with Different Fates following a Single Whole-Genome Duplication in Flowering Plants.</title>
        <authorList>
            <person name="Shi T."/>
            <person name="Rahmani R.S."/>
            <person name="Gugger P.F."/>
            <person name="Wang M."/>
            <person name="Li H."/>
            <person name="Zhang Y."/>
            <person name="Li Z."/>
            <person name="Wang Q."/>
            <person name="Van de Peer Y."/>
            <person name="Marchal K."/>
            <person name="Chen J."/>
        </authorList>
    </citation>
    <scope>NUCLEOTIDE SEQUENCE [LARGE SCALE GENOMIC DNA]</scope>
    <source>
        <tissue evidence="1">Leaf</tissue>
    </source>
</reference>
<dbReference type="Proteomes" id="UP000607653">
    <property type="component" value="Unassembled WGS sequence"/>
</dbReference>
<comment type="caution">
    <text evidence="1">The sequence shown here is derived from an EMBL/GenBank/DDBJ whole genome shotgun (WGS) entry which is preliminary data.</text>
</comment>
<evidence type="ECO:0000313" key="2">
    <source>
        <dbReference type="Proteomes" id="UP000607653"/>
    </source>
</evidence>
<accession>A0A822YG35</accession>
<organism evidence="1 2">
    <name type="scientific">Nelumbo nucifera</name>
    <name type="common">Sacred lotus</name>
    <dbReference type="NCBI Taxonomy" id="4432"/>
    <lineage>
        <taxon>Eukaryota</taxon>
        <taxon>Viridiplantae</taxon>
        <taxon>Streptophyta</taxon>
        <taxon>Embryophyta</taxon>
        <taxon>Tracheophyta</taxon>
        <taxon>Spermatophyta</taxon>
        <taxon>Magnoliopsida</taxon>
        <taxon>Proteales</taxon>
        <taxon>Nelumbonaceae</taxon>
        <taxon>Nelumbo</taxon>
    </lineage>
</organism>
<protein>
    <submittedName>
        <fullName evidence="1">Uncharacterized protein</fullName>
    </submittedName>
</protein>
<proteinExistence type="predicted"/>
<dbReference type="EMBL" id="DUZY01000002">
    <property type="protein sequence ID" value="DAD29945.1"/>
    <property type="molecule type" value="Genomic_DNA"/>
</dbReference>
<sequence length="51" mass="5597">MAANASPTVMPKEIKVLSRLLAHDRTPTRTILFGRGLDFNPLLHPDVGKAE</sequence>
<name>A0A822YG35_NELNU</name>
<keyword evidence="2" id="KW-1185">Reference proteome</keyword>
<gene>
    <name evidence="1" type="ORF">HUJ06_031413</name>
</gene>
<dbReference type="AlphaFoldDB" id="A0A822YG35"/>
<evidence type="ECO:0000313" key="1">
    <source>
        <dbReference type="EMBL" id="DAD29945.1"/>
    </source>
</evidence>